<dbReference type="RefSeq" id="WP_267536883.1">
    <property type="nucleotide sequence ID" value="NZ_JAPNKA010000001.1"/>
</dbReference>
<organism evidence="3 4">
    <name type="scientific">Archangium lansingense</name>
    <dbReference type="NCBI Taxonomy" id="2995310"/>
    <lineage>
        <taxon>Bacteria</taxon>
        <taxon>Pseudomonadati</taxon>
        <taxon>Myxococcota</taxon>
        <taxon>Myxococcia</taxon>
        <taxon>Myxococcales</taxon>
        <taxon>Cystobacterineae</taxon>
        <taxon>Archangiaceae</taxon>
        <taxon>Archangium</taxon>
    </lineage>
</organism>
<comment type="caution">
    <text evidence="3">The sequence shown here is derived from an EMBL/GenBank/DDBJ whole genome shotgun (WGS) entry which is preliminary data.</text>
</comment>
<reference evidence="3 4" key="1">
    <citation type="submission" date="2022-11" db="EMBL/GenBank/DDBJ databases">
        <title>Minimal conservation of predation-associated metabolite biosynthetic gene clusters underscores biosynthetic potential of Myxococcota including descriptions for ten novel species: Archangium lansinium sp. nov., Myxococcus landrumus sp. nov., Nannocystis bai.</title>
        <authorList>
            <person name="Ahearne A."/>
            <person name="Stevens C."/>
            <person name="Phillips K."/>
        </authorList>
    </citation>
    <scope>NUCLEOTIDE SEQUENCE [LARGE SCALE GENOMIC DNA]</scope>
    <source>
        <strain evidence="3 4">MIWBW</strain>
    </source>
</reference>
<dbReference type="EMBL" id="JAPNKA010000001">
    <property type="protein sequence ID" value="MCY1078087.1"/>
    <property type="molecule type" value="Genomic_DNA"/>
</dbReference>
<evidence type="ECO:0000313" key="4">
    <source>
        <dbReference type="Proteomes" id="UP001207654"/>
    </source>
</evidence>
<protein>
    <submittedName>
        <fullName evidence="3">Uncharacterized protein</fullName>
    </submittedName>
</protein>
<evidence type="ECO:0000313" key="3">
    <source>
        <dbReference type="EMBL" id="MCY1078087.1"/>
    </source>
</evidence>
<keyword evidence="2" id="KW-0732">Signal</keyword>
<dbReference type="Proteomes" id="UP001207654">
    <property type="component" value="Unassembled WGS sequence"/>
</dbReference>
<gene>
    <name evidence="3" type="ORF">OV287_26790</name>
</gene>
<name>A0ABT4A8V4_9BACT</name>
<evidence type="ECO:0000256" key="1">
    <source>
        <dbReference type="SAM" id="MobiDB-lite"/>
    </source>
</evidence>
<sequence length="475" mass="51163">MQSSARWLLLLVPGLLFFYTLSGAPPEAEAAPRGGGNCKRCPPDAGTPDAGTGYDAGTPDAGSGGSDAGTPDAGSGSDAGTPPPASCLGQPLLESLGKDHVLIGGQTDSSVAGLAPFDLRYIYLAGGLFDSVEPCNSCSTSCSAAGQSCSNSNPNGCGWWGCWQWDQVAPGQYLRDYFQQTINLGQIPMITYYEMLHASRVAEGSQEVAAAQNVSMMQRYYNDWRFVLKQIGTSTALLHIEPDFWAYAQHVNPNPHMIPAAVASANPTDCANVENTIAGMGRCMIAMVRKYAPNAKVGLHASAWATKIDAMMNKDPSLDVEGEARKVADFLLACGGGAGDFVVVETSDRDAQYYQVRLGRNSWWDTTNTTLPHFRQAFRFAKALSERMGRPNLWWQIPVGNMSMPGYDQHWKDNRLDYFFDHPQEVAAAHGIGMIFGAGEQAQTTPSTDNGNLLLRTNDYFLTGGQRACLNANTP</sequence>
<feature type="chain" id="PRO_5046037141" evidence="2">
    <location>
        <begin position="25"/>
        <end position="475"/>
    </location>
</feature>
<proteinExistence type="predicted"/>
<accession>A0ABT4A8V4</accession>
<feature type="region of interest" description="Disordered" evidence="1">
    <location>
        <begin position="27"/>
        <end position="84"/>
    </location>
</feature>
<feature type="signal peptide" evidence="2">
    <location>
        <begin position="1"/>
        <end position="24"/>
    </location>
</feature>
<keyword evidence="4" id="KW-1185">Reference proteome</keyword>
<evidence type="ECO:0000256" key="2">
    <source>
        <dbReference type="SAM" id="SignalP"/>
    </source>
</evidence>